<dbReference type="PROSITE" id="PS51186">
    <property type="entry name" value="GNAT"/>
    <property type="match status" value="1"/>
</dbReference>
<sequence length="186" mass="21697">MQWTFTTLTEWDKAWWDQLGPIYREAFQHGAKPEKVLRSMLERRVASLHAGLQEGEAMAMAVTGISGGHGHKRLILDYMAVRQDQRGRGLGHFFFSQIRDYAVQEHQAEAIVIEAEAEDTETNRDRLRFWIDCGFKATSYVHQYIWVPEPYRALYLPLNDQFALSDDGRSLFRDITSFHQRSFRGQ</sequence>
<keyword evidence="2" id="KW-0808">Transferase</keyword>
<dbReference type="SUPFAM" id="SSF55729">
    <property type="entry name" value="Acyl-CoA N-acyltransferases (Nat)"/>
    <property type="match status" value="1"/>
</dbReference>
<dbReference type="Proteomes" id="UP001597211">
    <property type="component" value="Unassembled WGS sequence"/>
</dbReference>
<keyword evidence="2" id="KW-0012">Acyltransferase</keyword>
<evidence type="ECO:0000313" key="2">
    <source>
        <dbReference type="EMBL" id="MFD1181667.1"/>
    </source>
</evidence>
<dbReference type="EMBL" id="JBHTKZ010000015">
    <property type="protein sequence ID" value="MFD1181667.1"/>
    <property type="molecule type" value="Genomic_DNA"/>
</dbReference>
<organism evidence="2 3">
    <name type="scientific">Paenibacillus timonensis</name>
    <dbReference type="NCBI Taxonomy" id="225915"/>
    <lineage>
        <taxon>Bacteria</taxon>
        <taxon>Bacillati</taxon>
        <taxon>Bacillota</taxon>
        <taxon>Bacilli</taxon>
        <taxon>Bacillales</taxon>
        <taxon>Paenibacillaceae</taxon>
        <taxon>Paenibacillus</taxon>
    </lineage>
</organism>
<gene>
    <name evidence="2" type="ORF">ACFQ2Z_09880</name>
</gene>
<dbReference type="GO" id="GO:0016746">
    <property type="term" value="F:acyltransferase activity"/>
    <property type="evidence" value="ECO:0007669"/>
    <property type="project" value="UniProtKB-KW"/>
</dbReference>
<accession>A0ABW3SB24</accession>
<protein>
    <submittedName>
        <fullName evidence="2">GNAT family N-acetyltransferase</fullName>
        <ecNumber evidence="2">2.3.1.-</ecNumber>
    </submittedName>
</protein>
<name>A0ABW3SB24_9BACL</name>
<dbReference type="RefSeq" id="WP_240268724.1">
    <property type="nucleotide sequence ID" value="NZ_JAKSXN010000015.1"/>
</dbReference>
<dbReference type="Gene3D" id="3.40.630.30">
    <property type="match status" value="1"/>
</dbReference>
<keyword evidence="3" id="KW-1185">Reference proteome</keyword>
<feature type="domain" description="N-acetyltransferase" evidence="1">
    <location>
        <begin position="6"/>
        <end position="161"/>
    </location>
</feature>
<dbReference type="InterPro" id="IPR016181">
    <property type="entry name" value="Acyl_CoA_acyltransferase"/>
</dbReference>
<comment type="caution">
    <text evidence="2">The sequence shown here is derived from an EMBL/GenBank/DDBJ whole genome shotgun (WGS) entry which is preliminary data.</text>
</comment>
<dbReference type="Pfam" id="PF00583">
    <property type="entry name" value="Acetyltransf_1"/>
    <property type="match status" value="1"/>
</dbReference>
<evidence type="ECO:0000313" key="3">
    <source>
        <dbReference type="Proteomes" id="UP001597211"/>
    </source>
</evidence>
<dbReference type="InterPro" id="IPR000182">
    <property type="entry name" value="GNAT_dom"/>
</dbReference>
<proteinExistence type="predicted"/>
<evidence type="ECO:0000259" key="1">
    <source>
        <dbReference type="PROSITE" id="PS51186"/>
    </source>
</evidence>
<dbReference type="EC" id="2.3.1.-" evidence="2"/>
<reference evidence="3" key="1">
    <citation type="journal article" date="2019" name="Int. J. Syst. Evol. Microbiol.">
        <title>The Global Catalogue of Microorganisms (GCM) 10K type strain sequencing project: providing services to taxonomists for standard genome sequencing and annotation.</title>
        <authorList>
            <consortium name="The Broad Institute Genomics Platform"/>
            <consortium name="The Broad Institute Genome Sequencing Center for Infectious Disease"/>
            <person name="Wu L."/>
            <person name="Ma J."/>
        </authorList>
    </citation>
    <scope>NUCLEOTIDE SEQUENCE [LARGE SCALE GENOMIC DNA]</scope>
    <source>
        <strain evidence="3">CCUG 48216</strain>
    </source>
</reference>